<keyword evidence="1" id="KW-0175">Coiled coil</keyword>
<dbReference type="KEGG" id="dpn:BCB69_00255"/>
<name>A0A1B3WC70_9FIRM</name>
<reference evidence="3" key="1">
    <citation type="submission" date="2016-08" db="EMBL/GenBank/DDBJ databases">
        <authorList>
            <person name="Holder M.E."/>
            <person name="Ajami N.J."/>
            <person name="Petrosino J.F."/>
        </authorList>
    </citation>
    <scope>NUCLEOTIDE SEQUENCE [LARGE SCALE GENOMIC DNA]</scope>
    <source>
        <strain evidence="3">F0677</strain>
    </source>
</reference>
<evidence type="ECO:0000313" key="3">
    <source>
        <dbReference type="Proteomes" id="UP000094757"/>
    </source>
</evidence>
<gene>
    <name evidence="2" type="ORF">BCB69_00255</name>
</gene>
<protein>
    <recommendedName>
        <fullName evidence="4">DUF1266 domain-containing protein</fullName>
    </recommendedName>
</protein>
<evidence type="ECO:0000256" key="1">
    <source>
        <dbReference type="SAM" id="Coils"/>
    </source>
</evidence>
<accession>A0A1B3WC70</accession>
<dbReference type="AlphaFoldDB" id="A0A1B3WC70"/>
<sequence length="215" mass="24742">MFKFFKEIKEAIQEGIAEANEELAEEKKQEEEQEKQILSLGNPSVENIAIAFSCPFRDVLTKGTVLRLFNFGMLSEDEKESFKSILYRDFKIKDAYSVKEALDSISESVDGENDVHAVFLLAIKIYMITSSVEVGFISFADYEKCCKEYIRGIVCNDNVYSWESFGKAFMDGECINNILGRQVLKSSIRRLLTDKISPWIIFSWEQIQEEVINTF</sequence>
<organism evidence="2 3">
    <name type="scientific">Dialister pneumosintes</name>
    <dbReference type="NCBI Taxonomy" id="39950"/>
    <lineage>
        <taxon>Bacteria</taxon>
        <taxon>Bacillati</taxon>
        <taxon>Bacillota</taxon>
        <taxon>Negativicutes</taxon>
        <taxon>Veillonellales</taxon>
        <taxon>Veillonellaceae</taxon>
        <taxon>Dialister</taxon>
    </lineage>
</organism>
<dbReference type="RefSeq" id="WP_022513757.1">
    <property type="nucleotide sequence ID" value="NZ_CP017037.1"/>
</dbReference>
<feature type="coiled-coil region" evidence="1">
    <location>
        <begin position="9"/>
        <end position="40"/>
    </location>
</feature>
<dbReference type="EMBL" id="CP017037">
    <property type="protein sequence ID" value="AOH38560.1"/>
    <property type="molecule type" value="Genomic_DNA"/>
</dbReference>
<evidence type="ECO:0000313" key="2">
    <source>
        <dbReference type="EMBL" id="AOH38560.1"/>
    </source>
</evidence>
<proteinExistence type="predicted"/>
<dbReference type="STRING" id="39950.BCB69_00255"/>
<dbReference type="Proteomes" id="UP000094757">
    <property type="component" value="Chromosome"/>
</dbReference>
<evidence type="ECO:0008006" key="4">
    <source>
        <dbReference type="Google" id="ProtNLM"/>
    </source>
</evidence>